<feature type="transmembrane region" description="Helical" evidence="5">
    <location>
        <begin position="227"/>
        <end position="249"/>
    </location>
</feature>
<dbReference type="GO" id="GO:0016020">
    <property type="term" value="C:membrane"/>
    <property type="evidence" value="ECO:0007669"/>
    <property type="project" value="UniProtKB-SubCell"/>
</dbReference>
<accession>A0A6P2BWE7</accession>
<dbReference type="InterPro" id="IPR013525">
    <property type="entry name" value="ABC2_TM"/>
</dbReference>
<dbReference type="GO" id="GO:0140359">
    <property type="term" value="F:ABC-type transporter activity"/>
    <property type="evidence" value="ECO:0007669"/>
    <property type="project" value="InterPro"/>
</dbReference>
<organism evidence="7 8">
    <name type="scientific">Trebonia kvetii</name>
    <dbReference type="NCBI Taxonomy" id="2480626"/>
    <lineage>
        <taxon>Bacteria</taxon>
        <taxon>Bacillati</taxon>
        <taxon>Actinomycetota</taxon>
        <taxon>Actinomycetes</taxon>
        <taxon>Streptosporangiales</taxon>
        <taxon>Treboniaceae</taxon>
        <taxon>Trebonia</taxon>
    </lineage>
</organism>
<feature type="transmembrane region" description="Helical" evidence="5">
    <location>
        <begin position="58"/>
        <end position="83"/>
    </location>
</feature>
<dbReference type="InterPro" id="IPR051784">
    <property type="entry name" value="Nod_factor_ABC_transporter"/>
</dbReference>
<dbReference type="Proteomes" id="UP000460272">
    <property type="component" value="Unassembled WGS sequence"/>
</dbReference>
<comment type="caution">
    <text evidence="7">The sequence shown here is derived from an EMBL/GenBank/DDBJ whole genome shotgun (WGS) entry which is preliminary data.</text>
</comment>
<dbReference type="PANTHER" id="PTHR43229:SF3">
    <property type="entry name" value="ABC-TYPE MULTIDRUG TRANSPORT SYSTEM, PERMEASE COMPONENT"/>
    <property type="match status" value="1"/>
</dbReference>
<feature type="transmembrane region" description="Helical" evidence="5">
    <location>
        <begin position="28"/>
        <end position="52"/>
    </location>
</feature>
<evidence type="ECO:0000313" key="8">
    <source>
        <dbReference type="Proteomes" id="UP000460272"/>
    </source>
</evidence>
<reference evidence="7 8" key="1">
    <citation type="submission" date="2018-11" db="EMBL/GenBank/DDBJ databases">
        <title>Trebonia kvetii gen.nov., sp.nov., a novel acidophilic actinobacterium, and proposal of the new actinobacterial family Treboniaceae fam. nov.</title>
        <authorList>
            <person name="Rapoport D."/>
            <person name="Sagova-Mareckova M."/>
            <person name="Sedlacek I."/>
            <person name="Provaznik J."/>
            <person name="Kralova S."/>
            <person name="Pavlinic D."/>
            <person name="Benes V."/>
            <person name="Kopecky J."/>
        </authorList>
    </citation>
    <scope>NUCLEOTIDE SEQUENCE [LARGE SCALE GENOMIC DNA]</scope>
    <source>
        <strain evidence="7 8">15Tr583</strain>
    </source>
</reference>
<gene>
    <name evidence="7" type="ORF">EAS64_24025</name>
</gene>
<evidence type="ECO:0000256" key="3">
    <source>
        <dbReference type="ARBA" id="ARBA00022989"/>
    </source>
</evidence>
<evidence type="ECO:0000256" key="2">
    <source>
        <dbReference type="ARBA" id="ARBA00022692"/>
    </source>
</evidence>
<evidence type="ECO:0000256" key="4">
    <source>
        <dbReference type="ARBA" id="ARBA00023136"/>
    </source>
</evidence>
<keyword evidence="2 5" id="KW-0812">Transmembrane</keyword>
<feature type="domain" description="ABC-2 type transporter transmembrane" evidence="6">
    <location>
        <begin position="59"/>
        <end position="245"/>
    </location>
</feature>
<dbReference type="PANTHER" id="PTHR43229">
    <property type="entry name" value="NODULATION PROTEIN J"/>
    <property type="match status" value="1"/>
</dbReference>
<sequence>MSVRHGMRYWAASYAAMLRFDLAAQRNWLPMFALMQILFGAGMAIIYGFYLGRLSRDAALYIVSGSPALAVLTAGLIGVVMMVTERQQAGSWDFIWSLPVPRSAAMASTFTVFTLLSIPGIAVTLALAAWRYGLALTVSPAVVPAMLLASLMATSVGFTMAQLIARPLVTNAIVNALIFIVLIFSPVQFPISRLPLWLADVHRVLPIYYLGQVLRGSVTQGLVSNLALSYAMLAAWTAAAWAGAAWAVARRRLRAARRVSADQGICMPACIPLMASAAAMRMKMTPTITAPQPSTRPASATPAPCSPVRLIWLRARWPKTIAGTVASGPTTNWPSPQARLATANPLVLATGAATAGLAAARATSARTGRSVTIWSRSA</sequence>
<evidence type="ECO:0000259" key="6">
    <source>
        <dbReference type="Pfam" id="PF12698"/>
    </source>
</evidence>
<dbReference type="EMBL" id="RPFW01000004">
    <property type="protein sequence ID" value="TVZ03459.1"/>
    <property type="molecule type" value="Genomic_DNA"/>
</dbReference>
<dbReference type="Pfam" id="PF12698">
    <property type="entry name" value="ABC2_membrane_3"/>
    <property type="match status" value="1"/>
</dbReference>
<comment type="subcellular location">
    <subcellularLocation>
        <location evidence="1">Membrane</location>
        <topology evidence="1">Multi-pass membrane protein</topology>
    </subcellularLocation>
</comment>
<feature type="transmembrane region" description="Helical" evidence="5">
    <location>
        <begin position="142"/>
        <end position="165"/>
    </location>
</feature>
<dbReference type="OrthoDB" id="3699899at2"/>
<name>A0A6P2BWE7_9ACTN</name>
<keyword evidence="3 5" id="KW-1133">Transmembrane helix</keyword>
<protein>
    <submittedName>
        <fullName evidence="7">ABC transporter permease</fullName>
    </submittedName>
</protein>
<keyword evidence="4 5" id="KW-0472">Membrane</keyword>
<evidence type="ECO:0000256" key="1">
    <source>
        <dbReference type="ARBA" id="ARBA00004141"/>
    </source>
</evidence>
<evidence type="ECO:0000313" key="7">
    <source>
        <dbReference type="EMBL" id="TVZ03459.1"/>
    </source>
</evidence>
<feature type="transmembrane region" description="Helical" evidence="5">
    <location>
        <begin position="172"/>
        <end position="191"/>
    </location>
</feature>
<feature type="transmembrane region" description="Helical" evidence="5">
    <location>
        <begin position="104"/>
        <end position="130"/>
    </location>
</feature>
<dbReference type="AlphaFoldDB" id="A0A6P2BWE7"/>
<proteinExistence type="predicted"/>
<keyword evidence="8" id="KW-1185">Reference proteome</keyword>
<evidence type="ECO:0000256" key="5">
    <source>
        <dbReference type="SAM" id="Phobius"/>
    </source>
</evidence>